<protein>
    <submittedName>
        <fullName evidence="1">Uncharacterized protein</fullName>
    </submittedName>
</protein>
<accession>A0A174K3E8</accession>
<dbReference type="Proteomes" id="UP000095651">
    <property type="component" value="Unassembled WGS sequence"/>
</dbReference>
<name>A0A174K3E8_9FIRM</name>
<organism evidence="1 2">
    <name type="scientific">Hungatella hathewayi</name>
    <dbReference type="NCBI Taxonomy" id="154046"/>
    <lineage>
        <taxon>Bacteria</taxon>
        <taxon>Bacillati</taxon>
        <taxon>Bacillota</taxon>
        <taxon>Clostridia</taxon>
        <taxon>Lachnospirales</taxon>
        <taxon>Lachnospiraceae</taxon>
        <taxon>Hungatella</taxon>
    </lineage>
</organism>
<proteinExistence type="predicted"/>
<reference evidence="1 2" key="1">
    <citation type="submission" date="2015-09" db="EMBL/GenBank/DDBJ databases">
        <authorList>
            <consortium name="Pathogen Informatics"/>
        </authorList>
    </citation>
    <scope>NUCLEOTIDE SEQUENCE [LARGE SCALE GENOMIC DNA]</scope>
    <source>
        <strain evidence="1 2">2789STDY5608850</strain>
    </source>
</reference>
<gene>
    <name evidence="1" type="ORF">ERS852407_04859</name>
</gene>
<dbReference type="EMBL" id="CYZE01000017">
    <property type="protein sequence ID" value="CUP06584.1"/>
    <property type="molecule type" value="Genomic_DNA"/>
</dbReference>
<sequence length="88" mass="10070">MCEAILGMIEAGRVEGLSEGETRGKIKGEAKIVAIIRKKYIKKKNLQIISDELELDYSYVKEVVDLIHEHPDWTDLQIGETLIMHNNF</sequence>
<evidence type="ECO:0000313" key="1">
    <source>
        <dbReference type="EMBL" id="CUP06584.1"/>
    </source>
</evidence>
<dbReference type="AlphaFoldDB" id="A0A174K3E8"/>
<evidence type="ECO:0000313" key="2">
    <source>
        <dbReference type="Proteomes" id="UP000095651"/>
    </source>
</evidence>